<accession>A0A2T0UDX7</accession>
<evidence type="ECO:0000256" key="1">
    <source>
        <dbReference type="SAM" id="MobiDB-lite"/>
    </source>
</evidence>
<sequence length="117" mass="12760">MVGPLSTAREPHSYDLCDAHARRLTVPHGWELVRHQGDYAVPMPTDDDLVALANAVREAAVGERHEDPGEPDDAATLASRRLAEADPAPRQGFRSATPQFGARRHLRVVSGDEDMQG</sequence>
<dbReference type="AlphaFoldDB" id="A0A2T0UDX7"/>
<gene>
    <name evidence="2" type="ORF">B0I28_11028</name>
</gene>
<comment type="caution">
    <text evidence="2">The sequence shown here is derived from an EMBL/GenBank/DDBJ whole genome shotgun (WGS) entry which is preliminary data.</text>
</comment>
<evidence type="ECO:0000313" key="3">
    <source>
        <dbReference type="Proteomes" id="UP000238176"/>
    </source>
</evidence>
<keyword evidence="3" id="KW-1185">Reference proteome</keyword>
<protein>
    <submittedName>
        <fullName evidence="2">Uncharacterized protein DUF3499</fullName>
    </submittedName>
</protein>
<name>A0A2T0UDX7_9ACTN</name>
<feature type="region of interest" description="Disordered" evidence="1">
    <location>
        <begin position="84"/>
        <end position="117"/>
    </location>
</feature>
<evidence type="ECO:0000313" key="2">
    <source>
        <dbReference type="EMBL" id="PRY56146.1"/>
    </source>
</evidence>
<dbReference type="Proteomes" id="UP000238176">
    <property type="component" value="Unassembled WGS sequence"/>
</dbReference>
<dbReference type="InterPro" id="IPR021888">
    <property type="entry name" value="DUF3499"/>
</dbReference>
<proteinExistence type="predicted"/>
<reference evidence="2 3" key="1">
    <citation type="submission" date="2018-03" db="EMBL/GenBank/DDBJ databases">
        <title>Genomic Encyclopedia of Type Strains, Phase III (KMG-III): the genomes of soil and plant-associated and newly described type strains.</title>
        <authorList>
            <person name="Whitman W."/>
        </authorList>
    </citation>
    <scope>NUCLEOTIDE SEQUENCE [LARGE SCALE GENOMIC DNA]</scope>
    <source>
        <strain evidence="2 3">CGMCC 4.7067</strain>
    </source>
</reference>
<organism evidence="2 3">
    <name type="scientific">Glycomyces artemisiae</name>
    <dbReference type="NCBI Taxonomy" id="1076443"/>
    <lineage>
        <taxon>Bacteria</taxon>
        <taxon>Bacillati</taxon>
        <taxon>Actinomycetota</taxon>
        <taxon>Actinomycetes</taxon>
        <taxon>Glycomycetales</taxon>
        <taxon>Glycomycetaceae</taxon>
        <taxon>Glycomyces</taxon>
    </lineage>
</organism>
<dbReference type="Pfam" id="PF12005">
    <property type="entry name" value="DUF3499"/>
    <property type="match status" value="1"/>
</dbReference>
<dbReference type="EMBL" id="PVTJ01000010">
    <property type="protein sequence ID" value="PRY56146.1"/>
    <property type="molecule type" value="Genomic_DNA"/>
</dbReference>